<keyword evidence="7" id="KW-1185">Reference proteome</keyword>
<reference evidence="6 7" key="1">
    <citation type="submission" date="2016-10" db="EMBL/GenBank/DDBJ databases">
        <authorList>
            <person name="de Groot N.N."/>
        </authorList>
    </citation>
    <scope>NUCLEOTIDE SEQUENCE [LARGE SCALE GENOMIC DNA]</scope>
    <source>
        <strain evidence="6 7">DSM 45514</strain>
    </source>
</reference>
<dbReference type="Proteomes" id="UP000199387">
    <property type="component" value="Unassembled WGS sequence"/>
</dbReference>
<feature type="transmembrane region" description="Helical" evidence="5">
    <location>
        <begin position="76"/>
        <end position="101"/>
    </location>
</feature>
<accession>A0A1G6MSQ9</accession>
<dbReference type="Pfam" id="PF02674">
    <property type="entry name" value="Colicin_V"/>
    <property type="match status" value="1"/>
</dbReference>
<sequence length="176" mass="19270">MNGMDWIIIVLIIGGLIQGYRKGLIKETVSLVGVLVALFVAYQFSSDVAPHLRALVPLPESLSGEGLVKLLPVEKVIYQSMAFLLLFLITKLLLSFVASVLTRMASFPVLHQINGVGGALIGFLKALVVILIVVNLLHILPWSDGRDAVDRSYLSQGLLEMTPDFSNQWERSVDPS</sequence>
<evidence type="ECO:0000313" key="6">
    <source>
        <dbReference type="EMBL" id="SDC58006.1"/>
    </source>
</evidence>
<evidence type="ECO:0000256" key="4">
    <source>
        <dbReference type="ARBA" id="ARBA00023136"/>
    </source>
</evidence>
<dbReference type="OrthoDB" id="1809613at2"/>
<gene>
    <name evidence="6" type="ORF">SAMN04488112_110123</name>
</gene>
<dbReference type="AlphaFoldDB" id="A0A1G6MSQ9"/>
<dbReference type="InterPro" id="IPR003825">
    <property type="entry name" value="Colicin-V_CvpA"/>
</dbReference>
<comment type="subcellular location">
    <subcellularLocation>
        <location evidence="1">Membrane</location>
        <topology evidence="1">Multi-pass membrane protein</topology>
    </subcellularLocation>
</comment>
<dbReference type="GO" id="GO:0016020">
    <property type="term" value="C:membrane"/>
    <property type="evidence" value="ECO:0007669"/>
    <property type="project" value="UniProtKB-SubCell"/>
</dbReference>
<proteinExistence type="predicted"/>
<dbReference type="GO" id="GO:0009403">
    <property type="term" value="P:toxin biosynthetic process"/>
    <property type="evidence" value="ECO:0007669"/>
    <property type="project" value="InterPro"/>
</dbReference>
<dbReference type="PANTHER" id="PTHR37306">
    <property type="entry name" value="COLICIN V PRODUCTION PROTEIN"/>
    <property type="match status" value="1"/>
</dbReference>
<protein>
    <submittedName>
        <fullName evidence="6">Uncharacterized membrane protein, required for colicin V production</fullName>
    </submittedName>
</protein>
<keyword evidence="3 5" id="KW-1133">Transmembrane helix</keyword>
<dbReference type="STRING" id="1236220.SAMN04488112_110123"/>
<dbReference type="EMBL" id="FMZA01000010">
    <property type="protein sequence ID" value="SDC58006.1"/>
    <property type="molecule type" value="Genomic_DNA"/>
</dbReference>
<feature type="transmembrane region" description="Helical" evidence="5">
    <location>
        <begin position="28"/>
        <end position="45"/>
    </location>
</feature>
<evidence type="ECO:0000256" key="1">
    <source>
        <dbReference type="ARBA" id="ARBA00004141"/>
    </source>
</evidence>
<evidence type="ECO:0000256" key="3">
    <source>
        <dbReference type="ARBA" id="ARBA00022989"/>
    </source>
</evidence>
<dbReference type="RefSeq" id="WP_091570019.1">
    <property type="nucleotide sequence ID" value="NZ_FMZA01000010.1"/>
</dbReference>
<keyword evidence="4 5" id="KW-0472">Membrane</keyword>
<dbReference type="PANTHER" id="PTHR37306:SF1">
    <property type="entry name" value="COLICIN V PRODUCTION PROTEIN"/>
    <property type="match status" value="1"/>
</dbReference>
<evidence type="ECO:0000313" key="7">
    <source>
        <dbReference type="Proteomes" id="UP000199387"/>
    </source>
</evidence>
<feature type="transmembrane region" description="Helical" evidence="5">
    <location>
        <begin position="113"/>
        <end position="137"/>
    </location>
</feature>
<feature type="transmembrane region" description="Helical" evidence="5">
    <location>
        <begin position="6"/>
        <end position="21"/>
    </location>
</feature>
<name>A0A1G6MSQ9_9BACL</name>
<evidence type="ECO:0000256" key="2">
    <source>
        <dbReference type="ARBA" id="ARBA00022692"/>
    </source>
</evidence>
<evidence type="ECO:0000256" key="5">
    <source>
        <dbReference type="SAM" id="Phobius"/>
    </source>
</evidence>
<keyword evidence="2 5" id="KW-0812">Transmembrane</keyword>
<organism evidence="6 7">
    <name type="scientific">Melghirimyces thermohalophilus</name>
    <dbReference type="NCBI Taxonomy" id="1236220"/>
    <lineage>
        <taxon>Bacteria</taxon>
        <taxon>Bacillati</taxon>
        <taxon>Bacillota</taxon>
        <taxon>Bacilli</taxon>
        <taxon>Bacillales</taxon>
        <taxon>Thermoactinomycetaceae</taxon>
        <taxon>Melghirimyces</taxon>
    </lineage>
</organism>